<organism evidence="4 5">
    <name type="scientific">Euphydryas editha</name>
    <name type="common">Edith's checkerspot</name>
    <dbReference type="NCBI Taxonomy" id="104508"/>
    <lineage>
        <taxon>Eukaryota</taxon>
        <taxon>Metazoa</taxon>
        <taxon>Ecdysozoa</taxon>
        <taxon>Arthropoda</taxon>
        <taxon>Hexapoda</taxon>
        <taxon>Insecta</taxon>
        <taxon>Pterygota</taxon>
        <taxon>Neoptera</taxon>
        <taxon>Endopterygota</taxon>
        <taxon>Lepidoptera</taxon>
        <taxon>Glossata</taxon>
        <taxon>Ditrysia</taxon>
        <taxon>Papilionoidea</taxon>
        <taxon>Nymphalidae</taxon>
        <taxon>Nymphalinae</taxon>
        <taxon>Euphydryas</taxon>
    </lineage>
</organism>
<dbReference type="InterPro" id="IPR048366">
    <property type="entry name" value="TNP-like_GBD"/>
</dbReference>
<evidence type="ECO:0000313" key="4">
    <source>
        <dbReference type="EMBL" id="CAH2088930.1"/>
    </source>
</evidence>
<evidence type="ECO:0000259" key="2">
    <source>
        <dbReference type="Pfam" id="PF21788"/>
    </source>
</evidence>
<dbReference type="Proteomes" id="UP001153954">
    <property type="component" value="Unassembled WGS sequence"/>
</dbReference>
<keyword evidence="5" id="KW-1185">Reference proteome</keyword>
<comment type="caution">
    <text evidence="4">The sequence shown here is derived from an EMBL/GenBank/DDBJ whole genome shotgun (WGS) entry which is preliminary data.</text>
</comment>
<feature type="domain" description="Transposable element P transposase-like RNase H" evidence="1">
    <location>
        <begin position="1"/>
        <end position="103"/>
    </location>
</feature>
<dbReference type="Pfam" id="PF21788">
    <property type="entry name" value="TNP-like_GBD"/>
    <property type="match status" value="1"/>
</dbReference>
<dbReference type="Pfam" id="PF22824">
    <property type="entry name" value="THAP9_C"/>
    <property type="match status" value="1"/>
</dbReference>
<proteinExistence type="predicted"/>
<accession>A0AAU9TP26</accession>
<evidence type="ECO:0008006" key="6">
    <source>
        <dbReference type="Google" id="ProtNLM"/>
    </source>
</evidence>
<evidence type="ECO:0000313" key="5">
    <source>
        <dbReference type="Proteomes" id="UP001153954"/>
    </source>
</evidence>
<evidence type="ECO:0000259" key="1">
    <source>
        <dbReference type="Pfam" id="PF21787"/>
    </source>
</evidence>
<feature type="domain" description="Transposable element P transposase-like GTP-binding insertion" evidence="2">
    <location>
        <begin position="129"/>
        <end position="223"/>
    </location>
</feature>
<reference evidence="4" key="1">
    <citation type="submission" date="2022-03" db="EMBL/GenBank/DDBJ databases">
        <authorList>
            <person name="Tunstrom K."/>
        </authorList>
    </citation>
    <scope>NUCLEOTIDE SEQUENCE</scope>
</reference>
<dbReference type="AlphaFoldDB" id="A0AAU9TP26"/>
<dbReference type="Pfam" id="PF21787">
    <property type="entry name" value="TNP-like_RNaseH_N"/>
    <property type="match status" value="1"/>
</dbReference>
<evidence type="ECO:0000259" key="3">
    <source>
        <dbReference type="Pfam" id="PF22824"/>
    </source>
</evidence>
<dbReference type="InterPro" id="IPR055035">
    <property type="entry name" value="THAP9_C"/>
</dbReference>
<feature type="domain" description="DNA transposase THAP9 C-terminal" evidence="3">
    <location>
        <begin position="311"/>
        <end position="457"/>
    </location>
</feature>
<dbReference type="PANTHER" id="PTHR47577:SF2">
    <property type="entry name" value="THAP DOMAIN CONTAINING 9"/>
    <property type="match status" value="1"/>
</dbReference>
<protein>
    <recommendedName>
        <fullName evidence="6">THAP domain-containing protein 9</fullName>
    </recommendedName>
</protein>
<sequence length="469" mass="54099">MAIRKGLYWDNSSKKFYGRINTGIMEESDSTEEASECFVILLTSINEAWKLPVGYFLISSLTGEQKSHLVQVCIQMVEETGINIVALTCDGLAANFAMFQDLGCDLQKCQEKTVFAVENQKVFAFIDPCHCIKLVRNAFSDLKVIIDREGNKIEFKYIKLLLELQEKEGLHLGTKLSKAHVEFATQKMKVRLATQLFSNSVADALEFCEYNLKLSQFQGSPGTFFSSIRSRGGYNNNPNPVQFKAAYKRLLIRAEIRDHGIGNCIPLEQISILNCPSTDEPVKTIDKLTHRHILIEEDDSTLYEEYLDHLELSLSEYTEQVLQYIAGFIARKLTRCLKCDQCVELLHGSKKQRLQSIIEKKSKGGLTYPSSSLLKIVKFTEKILKQNLMYKEKPEKYYIYIYNFFMEHFENDNIFNTTNSEHDSSHKLLLVKSVILSYLDIRYKYYGKKHAEHVSKRNFLTKLIIFRHE</sequence>
<name>A0AAU9TP26_EUPED</name>
<dbReference type="EMBL" id="CAKOGL010000007">
    <property type="protein sequence ID" value="CAH2088930.1"/>
    <property type="molecule type" value="Genomic_DNA"/>
</dbReference>
<dbReference type="InterPro" id="IPR048365">
    <property type="entry name" value="TNP-like_RNaseH_N"/>
</dbReference>
<dbReference type="PANTHER" id="PTHR47577">
    <property type="entry name" value="THAP DOMAIN-CONTAINING PROTEIN 6"/>
    <property type="match status" value="1"/>
</dbReference>
<gene>
    <name evidence="4" type="ORF">EEDITHA_LOCUS5039</name>
</gene>